<dbReference type="EMBL" id="BA000021">
    <property type="protein sequence ID" value="BAC24182.1"/>
    <property type="molecule type" value="Genomic_DNA"/>
</dbReference>
<keyword evidence="2" id="KW-1185">Reference proteome</keyword>
<reference evidence="1 2" key="1">
    <citation type="journal article" date="2002" name="Nat. Genet.">
        <title>Genome sequence of the endocellular obligate symbiont of tsetse flies, Wigglesworthia glossinidia.</title>
        <authorList>
            <person name="Akman L."/>
            <person name="Yamashita A."/>
            <person name="Watanabe H."/>
            <person name="Oshima K."/>
            <person name="Shiba T."/>
            <person name="Hattori M."/>
            <person name="Aksoy S."/>
        </authorList>
    </citation>
    <scope>NUCLEOTIDE SEQUENCE [LARGE SCALE GENOMIC DNA]</scope>
</reference>
<dbReference type="eggNOG" id="COG3418">
    <property type="taxonomic scope" value="Bacteria"/>
</dbReference>
<dbReference type="GO" id="GO:0044780">
    <property type="term" value="P:bacterial-type flagellum assembly"/>
    <property type="evidence" value="ECO:0007669"/>
    <property type="project" value="InterPro"/>
</dbReference>
<dbReference type="OrthoDB" id="6462803at2"/>
<organism evidence="1 2">
    <name type="scientific">Wigglesworthia glossinidia brevipalpis</name>
    <dbReference type="NCBI Taxonomy" id="36870"/>
    <lineage>
        <taxon>Bacteria</taxon>
        <taxon>Pseudomonadati</taxon>
        <taxon>Pseudomonadota</taxon>
        <taxon>Gammaproteobacteria</taxon>
        <taxon>Enterobacterales</taxon>
        <taxon>Erwiniaceae</taxon>
        <taxon>Wigglesworthia</taxon>
    </lineage>
</organism>
<protein>
    <submittedName>
        <fullName evidence="1">FlgN protein</fullName>
    </submittedName>
</protein>
<gene>
    <name evidence="1" type="primary">flgN</name>
</gene>
<name>Q8D3G5_WIGBR</name>
<dbReference type="Pfam" id="PF05130">
    <property type="entry name" value="FlgN"/>
    <property type="match status" value="1"/>
</dbReference>
<evidence type="ECO:0000313" key="1">
    <source>
        <dbReference type="EMBL" id="BAC24182.1"/>
    </source>
</evidence>
<sequence>MKNKNFIKIEEVLNKILLTLNELEKTLNLEFKLLSITPLSYLKIQSITENKYKLIKESNFFDKKRIYLESALKINCPYEEHENLRSIWIKIQKITKILFEKNEKNNTQIKLQMRHILSIQNILKKYLSEEIIYREDGNTYKFFKKNFKINA</sequence>
<evidence type="ECO:0000313" key="2">
    <source>
        <dbReference type="Proteomes" id="UP000000562"/>
    </source>
</evidence>
<dbReference type="STRING" id="36870.gene:10368514"/>
<accession>Q8D3G5</accession>
<proteinExistence type="predicted"/>
<dbReference type="InterPro" id="IPR007809">
    <property type="entry name" value="FlgN-like"/>
</dbReference>
<dbReference type="Proteomes" id="UP000000562">
    <property type="component" value="Chromosome"/>
</dbReference>
<dbReference type="AlphaFoldDB" id="Q8D3G5"/>
<dbReference type="KEGG" id="wbr:flgN"/>
<dbReference type="HOGENOM" id="CLU_1730686_0_0_6"/>